<dbReference type="Proteomes" id="UP000050794">
    <property type="component" value="Unassembled WGS sequence"/>
</dbReference>
<keyword evidence="2" id="KW-1185">Reference proteome</keyword>
<reference evidence="1 2" key="2">
    <citation type="submission" date="2018-11" db="EMBL/GenBank/DDBJ databases">
        <authorList>
            <consortium name="Pathogen Informatics"/>
        </authorList>
    </citation>
    <scope>NUCLEOTIDE SEQUENCE [LARGE SCALE GENOMIC DNA]</scope>
</reference>
<evidence type="ECO:0000313" key="1">
    <source>
        <dbReference type="EMBL" id="VDM40915.1"/>
    </source>
</evidence>
<protein>
    <submittedName>
        <fullName evidence="3">COesterase domain-containing protein</fullName>
    </submittedName>
</protein>
<dbReference type="WBParaSite" id="TCNE_0000959401-mRNA-1">
    <property type="protein sequence ID" value="TCNE_0000959401-mRNA-1"/>
    <property type="gene ID" value="TCNE_0000959401"/>
</dbReference>
<evidence type="ECO:0000313" key="2">
    <source>
        <dbReference type="Proteomes" id="UP000050794"/>
    </source>
</evidence>
<name>A0A183UM74_TOXCA</name>
<organism evidence="2 3">
    <name type="scientific">Toxocara canis</name>
    <name type="common">Canine roundworm</name>
    <dbReference type="NCBI Taxonomy" id="6265"/>
    <lineage>
        <taxon>Eukaryota</taxon>
        <taxon>Metazoa</taxon>
        <taxon>Ecdysozoa</taxon>
        <taxon>Nematoda</taxon>
        <taxon>Chromadorea</taxon>
        <taxon>Rhabditida</taxon>
        <taxon>Spirurina</taxon>
        <taxon>Ascaridomorpha</taxon>
        <taxon>Ascaridoidea</taxon>
        <taxon>Toxocaridae</taxon>
        <taxon>Toxocara</taxon>
    </lineage>
</organism>
<dbReference type="EMBL" id="UYWY01020221">
    <property type="protein sequence ID" value="VDM40915.1"/>
    <property type="molecule type" value="Genomic_DNA"/>
</dbReference>
<evidence type="ECO:0000313" key="3">
    <source>
        <dbReference type="WBParaSite" id="TCNE_0000959401-mRNA-1"/>
    </source>
</evidence>
<accession>A0A183UM74</accession>
<sequence>MEHAKSCNKHAATIVYYERAAGDTKVIMGRSVEIPQHVVDPDERPGRFVSMLSLHFTPIIGGIANPISAEPLWRQSLRYCTQ</sequence>
<gene>
    <name evidence="1" type="ORF">TCNE_LOCUS9594</name>
</gene>
<reference evidence="3" key="1">
    <citation type="submission" date="2016-06" db="UniProtKB">
        <authorList>
            <consortium name="WormBaseParasite"/>
        </authorList>
    </citation>
    <scope>IDENTIFICATION</scope>
</reference>
<proteinExistence type="predicted"/>
<dbReference type="AlphaFoldDB" id="A0A183UM74"/>